<dbReference type="InterPro" id="IPR013216">
    <property type="entry name" value="Methyltransf_11"/>
</dbReference>
<dbReference type="Proteomes" id="UP001551482">
    <property type="component" value="Unassembled WGS sequence"/>
</dbReference>
<keyword evidence="2" id="KW-0489">Methyltransferase</keyword>
<comment type="caution">
    <text evidence="2">The sequence shown here is derived from an EMBL/GenBank/DDBJ whole genome shotgun (WGS) entry which is preliminary data.</text>
</comment>
<reference evidence="2 3" key="1">
    <citation type="submission" date="2024-06" db="EMBL/GenBank/DDBJ databases">
        <title>The Natural Products Discovery Center: Release of the First 8490 Sequenced Strains for Exploring Actinobacteria Biosynthetic Diversity.</title>
        <authorList>
            <person name="Kalkreuter E."/>
            <person name="Kautsar S.A."/>
            <person name="Yang D."/>
            <person name="Bader C.D."/>
            <person name="Teijaro C.N."/>
            <person name="Fluegel L."/>
            <person name="Davis C.M."/>
            <person name="Simpson J.R."/>
            <person name="Lauterbach L."/>
            <person name="Steele A.D."/>
            <person name="Gui C."/>
            <person name="Meng S."/>
            <person name="Li G."/>
            <person name="Viehrig K."/>
            <person name="Ye F."/>
            <person name="Su P."/>
            <person name="Kiefer A.F."/>
            <person name="Nichols A."/>
            <person name="Cepeda A.J."/>
            <person name="Yan W."/>
            <person name="Fan B."/>
            <person name="Jiang Y."/>
            <person name="Adhikari A."/>
            <person name="Zheng C.-J."/>
            <person name="Schuster L."/>
            <person name="Cowan T.M."/>
            <person name="Smanski M.J."/>
            <person name="Chevrette M.G."/>
            <person name="De Carvalho L.P.S."/>
            <person name="Shen B."/>
        </authorList>
    </citation>
    <scope>NUCLEOTIDE SEQUENCE [LARGE SCALE GENOMIC DNA]</scope>
    <source>
        <strain evidence="2 3">NPDC048946</strain>
    </source>
</reference>
<keyword evidence="2" id="KW-0808">Transferase</keyword>
<dbReference type="SUPFAM" id="SSF53335">
    <property type="entry name" value="S-adenosyl-L-methionine-dependent methyltransferases"/>
    <property type="match status" value="1"/>
</dbReference>
<dbReference type="PANTHER" id="PTHR45036">
    <property type="entry name" value="METHYLTRANSFERASE LIKE 7B"/>
    <property type="match status" value="1"/>
</dbReference>
<dbReference type="EMBL" id="JBEZFP010000034">
    <property type="protein sequence ID" value="MEU8134923.1"/>
    <property type="molecule type" value="Genomic_DNA"/>
</dbReference>
<dbReference type="GO" id="GO:0008168">
    <property type="term" value="F:methyltransferase activity"/>
    <property type="evidence" value="ECO:0007669"/>
    <property type="project" value="UniProtKB-KW"/>
</dbReference>
<dbReference type="Gene3D" id="3.40.50.150">
    <property type="entry name" value="Vaccinia Virus protein VP39"/>
    <property type="match status" value="1"/>
</dbReference>
<evidence type="ECO:0000313" key="3">
    <source>
        <dbReference type="Proteomes" id="UP001551482"/>
    </source>
</evidence>
<feature type="domain" description="Methyltransferase type 11" evidence="1">
    <location>
        <begin position="45"/>
        <end position="139"/>
    </location>
</feature>
<dbReference type="PANTHER" id="PTHR45036:SF1">
    <property type="entry name" value="METHYLTRANSFERASE LIKE 7A"/>
    <property type="match status" value="1"/>
</dbReference>
<name>A0ABV3DGN9_9ACTN</name>
<gene>
    <name evidence="2" type="ORF">AB0C36_15560</name>
</gene>
<keyword evidence="3" id="KW-1185">Reference proteome</keyword>
<dbReference type="InterPro" id="IPR052356">
    <property type="entry name" value="Thiol_S-MT"/>
</dbReference>
<dbReference type="GO" id="GO:0032259">
    <property type="term" value="P:methylation"/>
    <property type="evidence" value="ECO:0007669"/>
    <property type="project" value="UniProtKB-KW"/>
</dbReference>
<accession>A0ABV3DGN9</accession>
<evidence type="ECO:0000313" key="2">
    <source>
        <dbReference type="EMBL" id="MEU8134923.1"/>
    </source>
</evidence>
<proteinExistence type="predicted"/>
<dbReference type="InterPro" id="IPR029063">
    <property type="entry name" value="SAM-dependent_MTases_sf"/>
</dbReference>
<dbReference type="CDD" id="cd02440">
    <property type="entry name" value="AdoMet_MTases"/>
    <property type="match status" value="1"/>
</dbReference>
<protein>
    <submittedName>
        <fullName evidence="2">Methyltransferase domain-containing protein</fullName>
    </submittedName>
</protein>
<sequence>MARSERVSRPVFARFYTKVAAPGLERAGAGEHRRRMLAGLSGAVVEVGAGHGANFALYPAEVTRLVAVEPEPRLREQAAKAAASAAAPVEVVDAVAGRLPFGDGEFDAAVLCLVLCSVPDPEAALAEVFRVLRPGGELRFFEHVQARSARMRRVQKVVDATVWPLLCGGCHTGRDSEAAIRRAGFEVAELDRFAFPETRVPLPAASHILGTAVRPATEGAPR</sequence>
<dbReference type="Pfam" id="PF08241">
    <property type="entry name" value="Methyltransf_11"/>
    <property type="match status" value="1"/>
</dbReference>
<organism evidence="2 3">
    <name type="scientific">Streptodolium elevatio</name>
    <dbReference type="NCBI Taxonomy" id="3157996"/>
    <lineage>
        <taxon>Bacteria</taxon>
        <taxon>Bacillati</taxon>
        <taxon>Actinomycetota</taxon>
        <taxon>Actinomycetes</taxon>
        <taxon>Kitasatosporales</taxon>
        <taxon>Streptomycetaceae</taxon>
        <taxon>Streptodolium</taxon>
    </lineage>
</organism>
<dbReference type="RefSeq" id="WP_358354007.1">
    <property type="nucleotide sequence ID" value="NZ_JBEZFP010000034.1"/>
</dbReference>
<evidence type="ECO:0000259" key="1">
    <source>
        <dbReference type="Pfam" id="PF08241"/>
    </source>
</evidence>